<feature type="transmembrane region" description="Helical" evidence="9">
    <location>
        <begin position="262"/>
        <end position="285"/>
    </location>
</feature>
<keyword evidence="3 9" id="KW-0813">Transport</keyword>
<comment type="similarity">
    <text evidence="2 9">Belongs to the ABC-2 integral membrane protein family.</text>
</comment>
<evidence type="ECO:0000256" key="3">
    <source>
        <dbReference type="ARBA" id="ARBA00022448"/>
    </source>
</evidence>
<dbReference type="InterPro" id="IPR047817">
    <property type="entry name" value="ABC2_TM_bact-type"/>
</dbReference>
<keyword evidence="6 9" id="KW-0812">Transmembrane</keyword>
<evidence type="ECO:0000256" key="6">
    <source>
        <dbReference type="ARBA" id="ARBA00022692"/>
    </source>
</evidence>
<name>A0A1Y5P6M2_9MICO</name>
<evidence type="ECO:0000256" key="5">
    <source>
        <dbReference type="ARBA" id="ARBA00022519"/>
    </source>
</evidence>
<evidence type="ECO:0000256" key="2">
    <source>
        <dbReference type="ARBA" id="ARBA00007783"/>
    </source>
</evidence>
<dbReference type="GO" id="GO:0015920">
    <property type="term" value="P:lipopolysaccharide transport"/>
    <property type="evidence" value="ECO:0007669"/>
    <property type="project" value="TreeGrafter"/>
</dbReference>
<accession>A0A1Y5P6M2</accession>
<keyword evidence="5" id="KW-0997">Cell inner membrane</keyword>
<dbReference type="AlphaFoldDB" id="A0A1Y5P6M2"/>
<feature type="transmembrane region" description="Helical" evidence="9">
    <location>
        <begin position="44"/>
        <end position="65"/>
    </location>
</feature>
<protein>
    <recommendedName>
        <fullName evidence="9">Transport permease protein</fullName>
    </recommendedName>
</protein>
<comment type="subcellular location">
    <subcellularLocation>
        <location evidence="1">Cell inner membrane</location>
        <topology evidence="1">Multi-pass membrane protein</topology>
    </subcellularLocation>
    <subcellularLocation>
        <location evidence="9">Cell membrane</location>
        <topology evidence="9">Multi-pass membrane protein</topology>
    </subcellularLocation>
</comment>
<keyword evidence="8 9" id="KW-0472">Membrane</keyword>
<evidence type="ECO:0000256" key="9">
    <source>
        <dbReference type="RuleBase" id="RU361157"/>
    </source>
</evidence>
<sequence>MTPIDYSAFDTPGRGRGILDVVRYRYLLRLLVGKTSSLRYRNSVLGWFWSYVRPTVQFLVYYLVVGQILGMHKNVPAFPLYLFSGIVLVNLFNESFGAATRAIVGNKALVRKIYLPRELFPISAIIGSFIHFLPQLAILIVVSLLFGWIPSFASIGLILAGVVIVLLFVTGIGLFFSAVNVRYRDATNVVEIIRTVATWSVPTLYTWSMVYDRTRGIPWLFDLYMSNPLAVALELFHEAFWVRLPDVVNAATRPANADWPPAFGYYVIAAVGIIIFSLVVGQFVFRRLERSFAQEL</sequence>
<dbReference type="RefSeq" id="WP_295577348.1">
    <property type="nucleotide sequence ID" value="NZ_FLQR01000010.1"/>
</dbReference>
<evidence type="ECO:0000256" key="4">
    <source>
        <dbReference type="ARBA" id="ARBA00022475"/>
    </source>
</evidence>
<reference evidence="11" key="1">
    <citation type="submission" date="2016-03" db="EMBL/GenBank/DDBJ databases">
        <authorList>
            <person name="Ploux O."/>
        </authorList>
    </citation>
    <scope>NUCLEOTIDE SEQUENCE</scope>
    <source>
        <strain evidence="11">UC1</strain>
    </source>
</reference>
<keyword evidence="4 9" id="KW-1003">Cell membrane</keyword>
<evidence type="ECO:0000256" key="8">
    <source>
        <dbReference type="ARBA" id="ARBA00023136"/>
    </source>
</evidence>
<dbReference type="GO" id="GO:0005886">
    <property type="term" value="C:plasma membrane"/>
    <property type="evidence" value="ECO:0007669"/>
    <property type="project" value="UniProtKB-SubCell"/>
</dbReference>
<keyword evidence="7 9" id="KW-1133">Transmembrane helix</keyword>
<evidence type="ECO:0000313" key="11">
    <source>
        <dbReference type="EMBL" id="SBS74335.1"/>
    </source>
</evidence>
<proteinExistence type="inferred from homology"/>
<feature type="domain" description="ABC transmembrane type-2" evidence="10">
    <location>
        <begin position="45"/>
        <end position="288"/>
    </location>
</feature>
<evidence type="ECO:0000259" key="10">
    <source>
        <dbReference type="PROSITE" id="PS51012"/>
    </source>
</evidence>
<dbReference type="EMBL" id="FLQR01000010">
    <property type="protein sequence ID" value="SBS74335.1"/>
    <property type="molecule type" value="Genomic_DNA"/>
</dbReference>
<dbReference type="GO" id="GO:0140359">
    <property type="term" value="F:ABC-type transporter activity"/>
    <property type="evidence" value="ECO:0007669"/>
    <property type="project" value="InterPro"/>
</dbReference>
<evidence type="ECO:0000256" key="1">
    <source>
        <dbReference type="ARBA" id="ARBA00004429"/>
    </source>
</evidence>
<dbReference type="PANTHER" id="PTHR30413">
    <property type="entry name" value="INNER MEMBRANE TRANSPORT PERMEASE"/>
    <property type="match status" value="1"/>
</dbReference>
<dbReference type="PANTHER" id="PTHR30413:SF8">
    <property type="entry name" value="TRANSPORT PERMEASE PROTEIN"/>
    <property type="match status" value="1"/>
</dbReference>
<gene>
    <name evidence="11" type="ORF">MIPYR_60078</name>
</gene>
<dbReference type="PROSITE" id="PS51012">
    <property type="entry name" value="ABC_TM2"/>
    <property type="match status" value="1"/>
</dbReference>
<organism evidence="11">
    <name type="scientific">uncultured Microbacterium sp</name>
    <dbReference type="NCBI Taxonomy" id="191216"/>
    <lineage>
        <taxon>Bacteria</taxon>
        <taxon>Bacillati</taxon>
        <taxon>Actinomycetota</taxon>
        <taxon>Actinomycetes</taxon>
        <taxon>Micrococcales</taxon>
        <taxon>Microbacteriaceae</taxon>
        <taxon>Microbacterium</taxon>
        <taxon>environmental samples</taxon>
    </lineage>
</organism>
<feature type="transmembrane region" description="Helical" evidence="9">
    <location>
        <begin position="119"/>
        <end position="149"/>
    </location>
</feature>
<dbReference type="InterPro" id="IPR013525">
    <property type="entry name" value="ABC2_TM"/>
</dbReference>
<dbReference type="Pfam" id="PF01061">
    <property type="entry name" value="ABC2_membrane"/>
    <property type="match status" value="1"/>
</dbReference>
<evidence type="ECO:0000256" key="7">
    <source>
        <dbReference type="ARBA" id="ARBA00022989"/>
    </source>
</evidence>
<comment type="caution">
    <text evidence="9">Lacks conserved residue(s) required for the propagation of feature annotation.</text>
</comment>
<feature type="transmembrane region" description="Helical" evidence="9">
    <location>
        <begin position="77"/>
        <end position="98"/>
    </location>
</feature>
<feature type="transmembrane region" description="Helical" evidence="9">
    <location>
        <begin position="155"/>
        <end position="176"/>
    </location>
</feature>